<protein>
    <recommendedName>
        <fullName evidence="9">Peptidase M50 domain-containing protein</fullName>
    </recommendedName>
</protein>
<evidence type="ECO:0000256" key="7">
    <source>
        <dbReference type="SAM" id="Phobius"/>
    </source>
</evidence>
<evidence type="ECO:0000256" key="2">
    <source>
        <dbReference type="ARBA" id="ARBA00007931"/>
    </source>
</evidence>
<feature type="transmembrane region" description="Helical" evidence="7">
    <location>
        <begin position="154"/>
        <end position="173"/>
    </location>
</feature>
<accession>A0A644Z7N4</accession>
<keyword evidence="6" id="KW-0482">Metalloprotease</keyword>
<comment type="caution">
    <text evidence="8">The sequence shown here is derived from an EMBL/GenBank/DDBJ whole genome shotgun (WGS) entry which is preliminary data.</text>
</comment>
<reference evidence="8" key="1">
    <citation type="submission" date="2019-08" db="EMBL/GenBank/DDBJ databases">
        <authorList>
            <person name="Kucharzyk K."/>
            <person name="Murdoch R.W."/>
            <person name="Higgins S."/>
            <person name="Loffler F."/>
        </authorList>
    </citation>
    <scope>NUCLEOTIDE SEQUENCE</scope>
</reference>
<evidence type="ECO:0000256" key="4">
    <source>
        <dbReference type="ARBA" id="ARBA00022801"/>
    </source>
</evidence>
<evidence type="ECO:0000256" key="6">
    <source>
        <dbReference type="ARBA" id="ARBA00023049"/>
    </source>
</evidence>
<sequence length="211" mass="22690">MSLYITLGRVRISVFFLAAFFILYILNPGVYILIMLASAAAHEAGHFVAAAFAGRRISAFEIKPFGAQITLDGRLSGYNSDIWIAVSGSVANIFAGATAYLFYKMHPSDDLFFLVLANAALAFVNLLPVNGFDGGAALYAAIASKTDCFLAQKICDYVSVAFSGVILCAAVFACVRFGFNLSLVLIASAIVFEAAYGFKSRENRLFSKKPL</sequence>
<evidence type="ECO:0000256" key="1">
    <source>
        <dbReference type="ARBA" id="ARBA00001947"/>
    </source>
</evidence>
<evidence type="ECO:0000313" key="8">
    <source>
        <dbReference type="EMBL" id="MPM36870.1"/>
    </source>
</evidence>
<evidence type="ECO:0008006" key="9">
    <source>
        <dbReference type="Google" id="ProtNLM"/>
    </source>
</evidence>
<dbReference type="GO" id="GO:0006508">
    <property type="term" value="P:proteolysis"/>
    <property type="evidence" value="ECO:0007669"/>
    <property type="project" value="UniProtKB-KW"/>
</dbReference>
<keyword evidence="7" id="KW-1133">Transmembrane helix</keyword>
<keyword evidence="3" id="KW-0645">Protease</keyword>
<proteinExistence type="inferred from homology"/>
<feature type="transmembrane region" description="Helical" evidence="7">
    <location>
        <begin position="7"/>
        <end position="26"/>
    </location>
</feature>
<dbReference type="AlphaFoldDB" id="A0A644Z7N4"/>
<dbReference type="EMBL" id="VSSQ01007751">
    <property type="protein sequence ID" value="MPM36870.1"/>
    <property type="molecule type" value="Genomic_DNA"/>
</dbReference>
<comment type="similarity">
    <text evidence="2">Belongs to the peptidase M50B family.</text>
</comment>
<dbReference type="PANTHER" id="PTHR39188:SF3">
    <property type="entry name" value="STAGE IV SPORULATION PROTEIN FB"/>
    <property type="match status" value="1"/>
</dbReference>
<evidence type="ECO:0000256" key="3">
    <source>
        <dbReference type="ARBA" id="ARBA00022670"/>
    </source>
</evidence>
<organism evidence="8">
    <name type="scientific">bioreactor metagenome</name>
    <dbReference type="NCBI Taxonomy" id="1076179"/>
    <lineage>
        <taxon>unclassified sequences</taxon>
        <taxon>metagenomes</taxon>
        <taxon>ecological metagenomes</taxon>
    </lineage>
</organism>
<name>A0A644Z7N4_9ZZZZ</name>
<comment type="cofactor">
    <cofactor evidence="1">
        <name>Zn(2+)</name>
        <dbReference type="ChEBI" id="CHEBI:29105"/>
    </cofactor>
</comment>
<keyword evidence="5" id="KW-0862">Zinc</keyword>
<dbReference type="PANTHER" id="PTHR39188">
    <property type="entry name" value="MEMBRANE-ASSOCIATED ZINC METALLOPROTEASE M50B"/>
    <property type="match status" value="1"/>
</dbReference>
<evidence type="ECO:0000256" key="5">
    <source>
        <dbReference type="ARBA" id="ARBA00022833"/>
    </source>
</evidence>
<feature type="transmembrane region" description="Helical" evidence="7">
    <location>
        <begin position="179"/>
        <end position="198"/>
    </location>
</feature>
<keyword evidence="7" id="KW-0472">Membrane</keyword>
<feature type="transmembrane region" description="Helical" evidence="7">
    <location>
        <begin position="82"/>
        <end position="103"/>
    </location>
</feature>
<feature type="transmembrane region" description="Helical" evidence="7">
    <location>
        <begin position="115"/>
        <end position="142"/>
    </location>
</feature>
<dbReference type="GO" id="GO:0008237">
    <property type="term" value="F:metallopeptidase activity"/>
    <property type="evidence" value="ECO:0007669"/>
    <property type="project" value="UniProtKB-KW"/>
</dbReference>
<dbReference type="InterPro" id="IPR049500">
    <property type="entry name" value="Peptidase_M50B-like"/>
</dbReference>
<keyword evidence="7" id="KW-0812">Transmembrane</keyword>
<keyword evidence="4" id="KW-0378">Hydrolase</keyword>
<gene>
    <name evidence="8" type="ORF">SDC9_83474</name>
</gene>
<dbReference type="Pfam" id="PF13398">
    <property type="entry name" value="Peptidase_M50B"/>
    <property type="match status" value="1"/>
</dbReference>